<dbReference type="EMBL" id="JAVFWL010000004">
    <property type="protein sequence ID" value="KAK6749403.1"/>
    <property type="molecule type" value="Genomic_DNA"/>
</dbReference>
<proteinExistence type="predicted"/>
<sequence>MENLMVGVMSSESSRNPVGFMSKCSVVRIPTVLSLLLVRLDSDCSHSVHQSRIVNKHRVEKQWKQA</sequence>
<keyword evidence="2" id="KW-1185">Reference proteome</keyword>
<comment type="caution">
    <text evidence="1">The sequence shown here is derived from an EMBL/GenBank/DDBJ whole genome shotgun (WGS) entry which is preliminary data.</text>
</comment>
<reference evidence="1 2" key="1">
    <citation type="submission" date="2023-08" db="EMBL/GenBank/DDBJ databases">
        <title>A Necator americanus chromosomal reference genome.</title>
        <authorList>
            <person name="Ilik V."/>
            <person name="Petrzelkova K.J."/>
            <person name="Pardy F."/>
            <person name="Fuh T."/>
            <person name="Niatou-Singa F.S."/>
            <person name="Gouil Q."/>
            <person name="Baker L."/>
            <person name="Ritchie M.E."/>
            <person name="Jex A.R."/>
            <person name="Gazzola D."/>
            <person name="Li H."/>
            <person name="Toshio Fujiwara R."/>
            <person name="Zhan B."/>
            <person name="Aroian R.V."/>
            <person name="Pafco B."/>
            <person name="Schwarz E.M."/>
        </authorList>
    </citation>
    <scope>NUCLEOTIDE SEQUENCE [LARGE SCALE GENOMIC DNA]</scope>
    <source>
        <strain evidence="1 2">Aroian</strain>
        <tissue evidence="1">Whole animal</tissue>
    </source>
</reference>
<gene>
    <name evidence="1" type="primary">Necator_chrIV.g15091</name>
    <name evidence="1" type="ORF">RB195_001796</name>
</gene>
<name>A0ABR1DGT2_NECAM</name>
<organism evidence="1 2">
    <name type="scientific">Necator americanus</name>
    <name type="common">Human hookworm</name>
    <dbReference type="NCBI Taxonomy" id="51031"/>
    <lineage>
        <taxon>Eukaryota</taxon>
        <taxon>Metazoa</taxon>
        <taxon>Ecdysozoa</taxon>
        <taxon>Nematoda</taxon>
        <taxon>Chromadorea</taxon>
        <taxon>Rhabditida</taxon>
        <taxon>Rhabditina</taxon>
        <taxon>Rhabditomorpha</taxon>
        <taxon>Strongyloidea</taxon>
        <taxon>Ancylostomatidae</taxon>
        <taxon>Bunostominae</taxon>
        <taxon>Necator</taxon>
    </lineage>
</organism>
<dbReference type="Proteomes" id="UP001303046">
    <property type="component" value="Unassembled WGS sequence"/>
</dbReference>
<evidence type="ECO:0000313" key="2">
    <source>
        <dbReference type="Proteomes" id="UP001303046"/>
    </source>
</evidence>
<evidence type="ECO:0000313" key="1">
    <source>
        <dbReference type="EMBL" id="KAK6749403.1"/>
    </source>
</evidence>
<accession>A0ABR1DGT2</accession>
<protein>
    <submittedName>
        <fullName evidence="1">Uncharacterized protein</fullName>
    </submittedName>
</protein>